<feature type="compositionally biased region" description="Polar residues" evidence="1">
    <location>
        <begin position="94"/>
        <end position="109"/>
    </location>
</feature>
<comment type="caution">
    <text evidence="2">The sequence shown here is derived from an EMBL/GenBank/DDBJ whole genome shotgun (WGS) entry which is preliminary data.</text>
</comment>
<feature type="non-terminal residue" evidence="2">
    <location>
        <position position="1"/>
    </location>
</feature>
<evidence type="ECO:0000256" key="1">
    <source>
        <dbReference type="SAM" id="MobiDB-lite"/>
    </source>
</evidence>
<protein>
    <submittedName>
        <fullName evidence="2">Isoleucine--tRNA ligase</fullName>
    </submittedName>
</protein>
<name>A0AAD9B9Z4_DISEL</name>
<reference evidence="2" key="1">
    <citation type="submission" date="2023-04" db="EMBL/GenBank/DDBJ databases">
        <title>Chromosome-level genome of Chaenocephalus aceratus.</title>
        <authorList>
            <person name="Park H."/>
        </authorList>
    </citation>
    <scope>NUCLEOTIDE SEQUENCE</scope>
    <source>
        <strain evidence="2">DE</strain>
        <tissue evidence="2">Muscle</tissue>
    </source>
</reference>
<dbReference type="AlphaFoldDB" id="A0AAD9B9Z4"/>
<feature type="region of interest" description="Disordered" evidence="1">
    <location>
        <begin position="88"/>
        <end position="142"/>
    </location>
</feature>
<dbReference type="EMBL" id="JASDAP010000025">
    <property type="protein sequence ID" value="KAK1879836.1"/>
    <property type="molecule type" value="Genomic_DNA"/>
</dbReference>
<evidence type="ECO:0000313" key="2">
    <source>
        <dbReference type="EMBL" id="KAK1879836.1"/>
    </source>
</evidence>
<feature type="non-terminal residue" evidence="2">
    <location>
        <position position="154"/>
    </location>
</feature>
<dbReference type="GO" id="GO:0016874">
    <property type="term" value="F:ligase activity"/>
    <property type="evidence" value="ECO:0007669"/>
    <property type="project" value="UniProtKB-KW"/>
</dbReference>
<dbReference type="Proteomes" id="UP001228049">
    <property type="component" value="Unassembled WGS sequence"/>
</dbReference>
<keyword evidence="2" id="KW-0436">Ligase</keyword>
<accession>A0AAD9B9Z4</accession>
<evidence type="ECO:0000313" key="3">
    <source>
        <dbReference type="Proteomes" id="UP001228049"/>
    </source>
</evidence>
<sequence>VLSNLSPGEKKKVCDSSARSVYMCVLLLASTLLLPRRTWVAPQPKSIRTNCWSTLPCVFTLLPRNKSKASIPPSPPMETKLYFKQLDEPPTSRLELSQNPSSVKGTGSSERGGGAVMDGRTPTPEDDCEAEKDRLQTQMGFDTDSELVPCHLMD</sequence>
<proteinExistence type="predicted"/>
<gene>
    <name evidence="2" type="ORF">KUDE01_025368</name>
</gene>
<keyword evidence="3" id="KW-1185">Reference proteome</keyword>
<organism evidence="2 3">
    <name type="scientific">Dissostichus eleginoides</name>
    <name type="common">Patagonian toothfish</name>
    <name type="synonym">Dissostichus amissus</name>
    <dbReference type="NCBI Taxonomy" id="100907"/>
    <lineage>
        <taxon>Eukaryota</taxon>
        <taxon>Metazoa</taxon>
        <taxon>Chordata</taxon>
        <taxon>Craniata</taxon>
        <taxon>Vertebrata</taxon>
        <taxon>Euteleostomi</taxon>
        <taxon>Actinopterygii</taxon>
        <taxon>Neopterygii</taxon>
        <taxon>Teleostei</taxon>
        <taxon>Neoteleostei</taxon>
        <taxon>Acanthomorphata</taxon>
        <taxon>Eupercaria</taxon>
        <taxon>Perciformes</taxon>
        <taxon>Notothenioidei</taxon>
        <taxon>Nototheniidae</taxon>
        <taxon>Dissostichus</taxon>
    </lineage>
</organism>